<comment type="caution">
    <text evidence="3">The sequence shown here is derived from an EMBL/GenBank/DDBJ whole genome shotgun (WGS) entry which is preliminary data.</text>
</comment>
<keyword evidence="1" id="KW-0238">DNA-binding</keyword>
<dbReference type="PANTHER" id="PTHR46558:SF14">
    <property type="entry name" value="HTH-TYPE TRANSCRIPTIONAL REGULATOR ANSR"/>
    <property type="match status" value="1"/>
</dbReference>
<feature type="domain" description="HTH cro/C1-type" evidence="2">
    <location>
        <begin position="11"/>
        <end position="65"/>
    </location>
</feature>
<dbReference type="OrthoDB" id="8115576at2"/>
<dbReference type="InterPro" id="IPR001387">
    <property type="entry name" value="Cro/C1-type_HTH"/>
</dbReference>
<reference evidence="3 4" key="1">
    <citation type="submission" date="2018-11" db="EMBL/GenBank/DDBJ databases">
        <title>Genome sequencing of Paenibacillus sp. KCOM 3021 (= ChDC PVNT-B20).</title>
        <authorList>
            <person name="Kook J.-K."/>
            <person name="Park S.-N."/>
            <person name="Lim Y.K."/>
        </authorList>
    </citation>
    <scope>NUCLEOTIDE SEQUENCE [LARGE SCALE GENOMIC DNA]</scope>
    <source>
        <strain evidence="3 4">KCOM 3021</strain>
    </source>
</reference>
<dbReference type="Gene3D" id="1.10.260.40">
    <property type="entry name" value="lambda repressor-like DNA-binding domains"/>
    <property type="match status" value="1"/>
</dbReference>
<gene>
    <name evidence="3" type="ORF">EHV15_12120</name>
</gene>
<organism evidence="3 4">
    <name type="scientific">Paenibacillus oralis</name>
    <dbReference type="NCBI Taxonomy" id="2490856"/>
    <lineage>
        <taxon>Bacteria</taxon>
        <taxon>Bacillati</taxon>
        <taxon>Bacillota</taxon>
        <taxon>Bacilli</taxon>
        <taxon>Bacillales</taxon>
        <taxon>Paenibacillaceae</taxon>
        <taxon>Paenibacillus</taxon>
    </lineage>
</organism>
<dbReference type="InterPro" id="IPR010982">
    <property type="entry name" value="Lambda_DNA-bd_dom_sf"/>
</dbReference>
<evidence type="ECO:0000259" key="2">
    <source>
        <dbReference type="PROSITE" id="PS50943"/>
    </source>
</evidence>
<name>A0A3P3U0G1_9BACL</name>
<accession>A0A3P3U0G1</accession>
<evidence type="ECO:0000256" key="1">
    <source>
        <dbReference type="ARBA" id="ARBA00023125"/>
    </source>
</evidence>
<keyword evidence="4" id="KW-1185">Reference proteome</keyword>
<sequence>MFNREIFAERFKNLRLEKSISQQDIASSLRVDRTIVSHWERGTRVPSLEVACALADYFDVSLDYLVGRSDSTIVRRGNLF</sequence>
<dbReference type="GO" id="GO:0003677">
    <property type="term" value="F:DNA binding"/>
    <property type="evidence" value="ECO:0007669"/>
    <property type="project" value="UniProtKB-KW"/>
</dbReference>
<evidence type="ECO:0000313" key="4">
    <source>
        <dbReference type="Proteomes" id="UP000267017"/>
    </source>
</evidence>
<proteinExistence type="predicted"/>
<evidence type="ECO:0000313" key="3">
    <source>
        <dbReference type="EMBL" id="RRJ63590.1"/>
    </source>
</evidence>
<dbReference type="SMART" id="SM00530">
    <property type="entry name" value="HTH_XRE"/>
    <property type="match status" value="1"/>
</dbReference>
<dbReference type="RefSeq" id="WP_128631425.1">
    <property type="nucleotide sequence ID" value="NZ_RRCN01000001.1"/>
</dbReference>
<dbReference type="AlphaFoldDB" id="A0A3P3U0G1"/>
<dbReference type="PANTHER" id="PTHR46558">
    <property type="entry name" value="TRACRIPTIONAL REGULATORY PROTEIN-RELATED-RELATED"/>
    <property type="match status" value="1"/>
</dbReference>
<dbReference type="SUPFAM" id="SSF47413">
    <property type="entry name" value="lambda repressor-like DNA-binding domains"/>
    <property type="match status" value="1"/>
</dbReference>
<dbReference type="EMBL" id="RRCN01000001">
    <property type="protein sequence ID" value="RRJ63590.1"/>
    <property type="molecule type" value="Genomic_DNA"/>
</dbReference>
<dbReference type="Proteomes" id="UP000267017">
    <property type="component" value="Unassembled WGS sequence"/>
</dbReference>
<dbReference type="CDD" id="cd00093">
    <property type="entry name" value="HTH_XRE"/>
    <property type="match status" value="1"/>
</dbReference>
<protein>
    <submittedName>
        <fullName evidence="3">XRE family transcriptional regulator</fullName>
    </submittedName>
</protein>
<dbReference type="PROSITE" id="PS50943">
    <property type="entry name" value="HTH_CROC1"/>
    <property type="match status" value="1"/>
</dbReference>
<dbReference type="Pfam" id="PF01381">
    <property type="entry name" value="HTH_3"/>
    <property type="match status" value="1"/>
</dbReference>